<dbReference type="EMBL" id="MN549360">
    <property type="protein sequence ID" value="QGZ13937.1"/>
    <property type="molecule type" value="Genomic_DNA"/>
</dbReference>
<protein>
    <submittedName>
        <fullName evidence="1">Uncharacterized protein</fullName>
    </submittedName>
</protein>
<proteinExistence type="predicted"/>
<evidence type="ECO:0000313" key="1">
    <source>
        <dbReference type="EMBL" id="QGZ13937.1"/>
    </source>
</evidence>
<reference evidence="1 2" key="1">
    <citation type="submission" date="2019-10" db="EMBL/GenBank/DDBJ databases">
        <title>Complete genome sequence of bacteriophage vB_RLeM_RL38JI.</title>
        <authorList>
            <person name="Gunathilake D."/>
            <person name="Bhat S."/>
            <person name="Yost C.K."/>
            <person name="Hynes M.F."/>
        </authorList>
    </citation>
    <scope>NUCLEOTIDE SEQUENCE [LARGE SCALE GENOMIC DNA]</scope>
</reference>
<dbReference type="Proteomes" id="UP000436513">
    <property type="component" value="Segment"/>
</dbReference>
<keyword evidence="2" id="KW-1185">Reference proteome</keyword>
<organism evidence="1 2">
    <name type="scientific">Rhizobium phage RL38J1</name>
    <dbReference type="NCBI Taxonomy" id="2663232"/>
    <lineage>
        <taxon>Viruses</taxon>
        <taxon>Duplodnaviria</taxon>
        <taxon>Heunggongvirae</taxon>
        <taxon>Uroviricota</taxon>
        <taxon>Caudoviricetes</taxon>
        <taxon>Pootjesviridae</taxon>
        <taxon>Innesvirus</taxon>
        <taxon>Innesvirus RL38J1</taxon>
    </lineage>
</organism>
<name>A0A6B9J186_9CAUD</name>
<sequence length="142" mass="16195">MSLSSAITEIKEALRKGEKLTDSLISEIASDYSLNPKLLERKLQENNITEESERKFVEATKINFAEKFREKFEAACKRFGVSTDLRKHPGFVYKGTRYVGICKEAKHYVVLSFEDFKLYNVNVHLLNNSAPLDATKLLGEMA</sequence>
<accession>A0A6B9J186</accession>
<gene>
    <name evidence="1" type="ORF">RL38J1_099</name>
</gene>
<evidence type="ECO:0000313" key="2">
    <source>
        <dbReference type="Proteomes" id="UP000436513"/>
    </source>
</evidence>